<dbReference type="Proteomes" id="UP000034112">
    <property type="component" value="Unassembled WGS sequence"/>
</dbReference>
<dbReference type="PANTHER" id="PTHR35179">
    <property type="entry name" value="PROTEIN CBG02620"/>
    <property type="match status" value="1"/>
</dbReference>
<accession>A0A0F9X1N3</accession>
<name>A0A0F9X1N3_TRIHA</name>
<dbReference type="PANTHER" id="PTHR35179:SF2">
    <property type="entry name" value="START DOMAIN-CONTAINING PROTEIN"/>
    <property type="match status" value="1"/>
</dbReference>
<organism evidence="1 2">
    <name type="scientific">Trichoderma harzianum</name>
    <name type="common">Hypocrea lixii</name>
    <dbReference type="NCBI Taxonomy" id="5544"/>
    <lineage>
        <taxon>Eukaryota</taxon>
        <taxon>Fungi</taxon>
        <taxon>Dikarya</taxon>
        <taxon>Ascomycota</taxon>
        <taxon>Pezizomycotina</taxon>
        <taxon>Sordariomycetes</taxon>
        <taxon>Hypocreomycetidae</taxon>
        <taxon>Hypocreales</taxon>
        <taxon>Hypocreaceae</taxon>
        <taxon>Trichoderma</taxon>
    </lineage>
</organism>
<evidence type="ECO:0000313" key="2">
    <source>
        <dbReference type="Proteomes" id="UP000034112"/>
    </source>
</evidence>
<comment type="caution">
    <text evidence="1">The sequence shown here is derived from an EMBL/GenBank/DDBJ whole genome shotgun (WGS) entry which is preliminary data.</text>
</comment>
<dbReference type="OrthoDB" id="420564at2759"/>
<dbReference type="OMA" id="VRAYHRN"/>
<evidence type="ECO:0008006" key="3">
    <source>
        <dbReference type="Google" id="ProtNLM"/>
    </source>
</evidence>
<sequence length="461" mass="51009">MASSIMAEITRLDLKDLRAPLAASITDVKPLSSYNWIEAPTPTIAVPGCPPLWSPLRGSRRLQKDSGLVYIAQNAARHPESPLEPLFRAVYITNPTFDIRSIDVVTDRNNVRKLLSFIDPGSLQDGLQTFTIHIEVMQNTAIFCREEAATQEYIGPQEFRGFGHEFEKAYTSNQIDGSTGHHRVISYRFGDLNFIVRHETDGYVTDTTPNSQEPGDANLSNILASLSLSPSKGLADTTPTGSKLTIRKEGLVVPPESFLEIKTRASRRPLHIRDVAPQLWLSQTPKLVRAYHTKGTFQRPEIEDVAAEIKVWEKANKDNLGKLAALIRKIIGIVKEGGGSATVNVVLSGRPCSVGALQAPDDVPAPANVKHFSRELVYLDPVTVVIRDALLHLLHDKPVFHRPAGPCHHMNSFTLPAPKALLPAAATRCTRRKRGPCRLARTVRPYVPCRGSTWPYRDPSR</sequence>
<evidence type="ECO:0000313" key="1">
    <source>
        <dbReference type="EMBL" id="KKO99135.1"/>
    </source>
</evidence>
<proteinExistence type="predicted"/>
<dbReference type="EMBL" id="JOKZ01000353">
    <property type="protein sequence ID" value="KKO99135.1"/>
    <property type="molecule type" value="Genomic_DNA"/>
</dbReference>
<dbReference type="AlphaFoldDB" id="A0A0F9X1N3"/>
<reference evidence="2" key="1">
    <citation type="journal article" date="2015" name="Genome Announc.">
        <title>Draft whole-genome sequence of the biocontrol agent Trichoderma harzianum T6776.</title>
        <authorList>
            <person name="Baroncelli R."/>
            <person name="Piaggeschi G."/>
            <person name="Fiorini L."/>
            <person name="Bertolini E."/>
            <person name="Zapparata A."/>
            <person name="Pe M.E."/>
            <person name="Sarrocco S."/>
            <person name="Vannacci G."/>
        </authorList>
    </citation>
    <scope>NUCLEOTIDE SEQUENCE [LARGE SCALE GENOMIC DNA]</scope>
    <source>
        <strain evidence="2">T6776</strain>
    </source>
</reference>
<protein>
    <recommendedName>
        <fullName evidence="3">Geranylgeranyl pyrophosphate synthetase</fullName>
    </recommendedName>
</protein>
<gene>
    <name evidence="1" type="ORF">THAR02_08769</name>
</gene>